<evidence type="ECO:0000256" key="7">
    <source>
        <dbReference type="ARBA" id="ARBA00022857"/>
    </source>
</evidence>
<dbReference type="Proteomes" id="UP000307440">
    <property type="component" value="Unassembled WGS sequence"/>
</dbReference>
<dbReference type="PANTHER" id="PTHR38011:SF7">
    <property type="entry name" value="2,5-DIAMINO-6-RIBOSYLAMINO-4(3H)-PYRIMIDINONE 5'-PHOSPHATE REDUCTASE"/>
    <property type="match status" value="1"/>
</dbReference>
<evidence type="ECO:0000256" key="9">
    <source>
        <dbReference type="ARBA" id="ARBA00030073"/>
    </source>
</evidence>
<evidence type="ECO:0000256" key="1">
    <source>
        <dbReference type="ARBA" id="ARBA00003555"/>
    </source>
</evidence>
<keyword evidence="7" id="KW-0521">NADP</keyword>
<evidence type="ECO:0000313" key="14">
    <source>
        <dbReference type="EMBL" id="TFK30938.1"/>
    </source>
</evidence>
<evidence type="ECO:0000256" key="10">
    <source>
        <dbReference type="ARBA" id="ARBA00031630"/>
    </source>
</evidence>
<dbReference type="OrthoDB" id="5432at2759"/>
<dbReference type="Gene3D" id="3.40.430.10">
    <property type="entry name" value="Dihydrofolate Reductase, subunit A"/>
    <property type="match status" value="1"/>
</dbReference>
<protein>
    <recommendedName>
        <fullName evidence="5">2,5-diamino-6-ribosylamino-4(3H)-pyrimidinone 5'-phosphate reductase</fullName>
        <ecNumber evidence="4">1.1.1.302</ecNumber>
    </recommendedName>
    <alternativeName>
        <fullName evidence="10">2,5-diamino-6-(5-phospho-D-ribosylamino)pyrimidin-4(3H)-one reductase</fullName>
    </alternativeName>
    <alternativeName>
        <fullName evidence="9">2,5-diamino-6-ribitylamino-4(3H)-pyrimidinone 5'-phosphate synthase</fullName>
    </alternativeName>
</protein>
<dbReference type="Pfam" id="PF01872">
    <property type="entry name" value="RibD_C"/>
    <property type="match status" value="1"/>
</dbReference>
<comment type="pathway">
    <text evidence="2">Cofactor biosynthesis; riboflavin biosynthesis.</text>
</comment>
<feature type="domain" description="Bacterial bifunctional deaminase-reductase C-terminal" evidence="13">
    <location>
        <begin position="10"/>
        <end position="201"/>
    </location>
</feature>
<dbReference type="GO" id="GO:0009231">
    <property type="term" value="P:riboflavin biosynthetic process"/>
    <property type="evidence" value="ECO:0007669"/>
    <property type="project" value="UniProtKB-KW"/>
</dbReference>
<evidence type="ECO:0000256" key="2">
    <source>
        <dbReference type="ARBA" id="ARBA00005104"/>
    </source>
</evidence>
<proteinExistence type="inferred from homology"/>
<evidence type="ECO:0000256" key="5">
    <source>
        <dbReference type="ARBA" id="ARBA00015035"/>
    </source>
</evidence>
<dbReference type="EMBL" id="ML210146">
    <property type="protein sequence ID" value="TFK30938.1"/>
    <property type="molecule type" value="Genomic_DNA"/>
</dbReference>
<evidence type="ECO:0000256" key="11">
    <source>
        <dbReference type="ARBA" id="ARBA00047550"/>
    </source>
</evidence>
<dbReference type="EC" id="1.1.1.302" evidence="4"/>
<dbReference type="GO" id="GO:0008703">
    <property type="term" value="F:5-amino-6-(5-phosphoribosylamino)uracil reductase activity"/>
    <property type="evidence" value="ECO:0007669"/>
    <property type="project" value="InterPro"/>
</dbReference>
<dbReference type="SUPFAM" id="SSF53597">
    <property type="entry name" value="Dihydrofolate reductase-like"/>
    <property type="match status" value="1"/>
</dbReference>
<dbReference type="InterPro" id="IPR050765">
    <property type="entry name" value="Riboflavin_Biosynth_HTPR"/>
</dbReference>
<evidence type="ECO:0000256" key="4">
    <source>
        <dbReference type="ARBA" id="ARBA00012851"/>
    </source>
</evidence>
<name>A0A5C3LDR3_COPMA</name>
<dbReference type="STRING" id="230819.A0A5C3LDR3"/>
<dbReference type="AlphaFoldDB" id="A0A5C3LDR3"/>
<dbReference type="InterPro" id="IPR024072">
    <property type="entry name" value="DHFR-like_dom_sf"/>
</dbReference>
<evidence type="ECO:0000256" key="6">
    <source>
        <dbReference type="ARBA" id="ARBA00022619"/>
    </source>
</evidence>
<accession>A0A5C3LDR3</accession>
<evidence type="ECO:0000256" key="3">
    <source>
        <dbReference type="ARBA" id="ARBA00009723"/>
    </source>
</evidence>
<gene>
    <name evidence="14" type="ORF">FA15DRAFT_38905</name>
</gene>
<evidence type="ECO:0000259" key="13">
    <source>
        <dbReference type="Pfam" id="PF01872"/>
    </source>
</evidence>
<dbReference type="InterPro" id="IPR002734">
    <property type="entry name" value="RibDG_C"/>
</dbReference>
<evidence type="ECO:0000256" key="12">
    <source>
        <dbReference type="ARBA" id="ARBA00049020"/>
    </source>
</evidence>
<reference evidence="14 15" key="1">
    <citation type="journal article" date="2019" name="Nat. Ecol. Evol.">
        <title>Megaphylogeny resolves global patterns of mushroom evolution.</title>
        <authorList>
            <person name="Varga T."/>
            <person name="Krizsan K."/>
            <person name="Foldi C."/>
            <person name="Dima B."/>
            <person name="Sanchez-Garcia M."/>
            <person name="Sanchez-Ramirez S."/>
            <person name="Szollosi G.J."/>
            <person name="Szarkandi J.G."/>
            <person name="Papp V."/>
            <person name="Albert L."/>
            <person name="Andreopoulos W."/>
            <person name="Angelini C."/>
            <person name="Antonin V."/>
            <person name="Barry K.W."/>
            <person name="Bougher N.L."/>
            <person name="Buchanan P."/>
            <person name="Buyck B."/>
            <person name="Bense V."/>
            <person name="Catcheside P."/>
            <person name="Chovatia M."/>
            <person name="Cooper J."/>
            <person name="Damon W."/>
            <person name="Desjardin D."/>
            <person name="Finy P."/>
            <person name="Geml J."/>
            <person name="Haridas S."/>
            <person name="Hughes K."/>
            <person name="Justo A."/>
            <person name="Karasinski D."/>
            <person name="Kautmanova I."/>
            <person name="Kiss B."/>
            <person name="Kocsube S."/>
            <person name="Kotiranta H."/>
            <person name="LaButti K.M."/>
            <person name="Lechner B.E."/>
            <person name="Liimatainen K."/>
            <person name="Lipzen A."/>
            <person name="Lukacs Z."/>
            <person name="Mihaltcheva S."/>
            <person name="Morgado L.N."/>
            <person name="Niskanen T."/>
            <person name="Noordeloos M.E."/>
            <person name="Ohm R.A."/>
            <person name="Ortiz-Santana B."/>
            <person name="Ovrebo C."/>
            <person name="Racz N."/>
            <person name="Riley R."/>
            <person name="Savchenko A."/>
            <person name="Shiryaev A."/>
            <person name="Soop K."/>
            <person name="Spirin V."/>
            <person name="Szebenyi C."/>
            <person name="Tomsovsky M."/>
            <person name="Tulloss R.E."/>
            <person name="Uehling J."/>
            <person name="Grigoriev I.V."/>
            <person name="Vagvolgyi C."/>
            <person name="Papp T."/>
            <person name="Martin F.M."/>
            <person name="Miettinen O."/>
            <person name="Hibbett D.S."/>
            <person name="Nagy L.G."/>
        </authorList>
    </citation>
    <scope>NUCLEOTIDE SEQUENCE [LARGE SCALE GENOMIC DNA]</scope>
    <source>
        <strain evidence="14 15">CBS 121175</strain>
    </source>
</reference>
<sequence length="236" mass="25576">MDVHPDKLDITITFAQSLDGKLAGPDGAQIALSCSESMQITHRLRSTNNAILVGANTAINDNPQLNTRLLPTEEQRNPQPVVLDTNLRLPPGCKLVQNFVAGKGLQPWLLTPGSDDLDWHHRRRVLENAGARIMIYNPNSTSHVDSIPSILSTLSFNGVSSLMVEGGPSVIQSFFTAHNKYGSIIDRIIITVAPMFVGEDGVGYNLPRSDGKPAFIHKDSFLAGKDAIMVLEPTSA</sequence>
<keyword evidence="8" id="KW-0560">Oxidoreductase</keyword>
<evidence type="ECO:0000256" key="8">
    <source>
        <dbReference type="ARBA" id="ARBA00023002"/>
    </source>
</evidence>
<comment type="catalytic activity">
    <reaction evidence="11">
        <text>2,5-diamino-6-(1-D-ribitylamino)pyrimidin-4(3H)-one 5'-phosphate + NAD(+) = 2,5-diamino-6-(1-D-ribosylamino)pyrimidin-4(3H)-one 5'-phosphate + NADH + H(+)</text>
        <dbReference type="Rhea" id="RHEA:27274"/>
        <dbReference type="ChEBI" id="CHEBI:15378"/>
        <dbReference type="ChEBI" id="CHEBI:57540"/>
        <dbReference type="ChEBI" id="CHEBI:57945"/>
        <dbReference type="ChEBI" id="CHEBI:58890"/>
        <dbReference type="ChEBI" id="CHEBI:59545"/>
        <dbReference type="EC" id="1.1.1.302"/>
    </reaction>
</comment>
<keyword evidence="6" id="KW-0686">Riboflavin biosynthesis</keyword>
<evidence type="ECO:0000313" key="15">
    <source>
        <dbReference type="Proteomes" id="UP000307440"/>
    </source>
</evidence>
<dbReference type="PANTHER" id="PTHR38011">
    <property type="entry name" value="DIHYDROFOLATE REDUCTASE FAMILY PROTEIN (AFU_ORTHOLOGUE AFUA_8G06820)"/>
    <property type="match status" value="1"/>
</dbReference>
<keyword evidence="15" id="KW-1185">Reference proteome</keyword>
<comment type="similarity">
    <text evidence="3">Belongs to the HTP reductase family.</text>
</comment>
<organism evidence="14 15">
    <name type="scientific">Coprinopsis marcescibilis</name>
    <name type="common">Agaric fungus</name>
    <name type="synonym">Psathyrella marcescibilis</name>
    <dbReference type="NCBI Taxonomy" id="230819"/>
    <lineage>
        <taxon>Eukaryota</taxon>
        <taxon>Fungi</taxon>
        <taxon>Dikarya</taxon>
        <taxon>Basidiomycota</taxon>
        <taxon>Agaricomycotina</taxon>
        <taxon>Agaricomycetes</taxon>
        <taxon>Agaricomycetidae</taxon>
        <taxon>Agaricales</taxon>
        <taxon>Agaricineae</taxon>
        <taxon>Psathyrellaceae</taxon>
        <taxon>Coprinopsis</taxon>
    </lineage>
</organism>
<comment type="function">
    <text evidence="1">Catalyzes an early step in riboflavin biosynthesis, the NADPH-dependent reduction of the ribose side chain of 2,5-diamino-6-ribosylamino-4(3H)-pyrimidinone 5'-phosphate, yielding 2,5-diamino-6-ribitylamino-4(3H)-pyrimidinone 5'-phosphate.</text>
</comment>
<comment type="catalytic activity">
    <reaction evidence="12">
        <text>2,5-diamino-6-(1-D-ribitylamino)pyrimidin-4(3H)-one 5'-phosphate + NADP(+) = 2,5-diamino-6-(1-D-ribosylamino)pyrimidin-4(3H)-one 5'-phosphate + NADPH + H(+)</text>
        <dbReference type="Rhea" id="RHEA:27278"/>
        <dbReference type="ChEBI" id="CHEBI:15378"/>
        <dbReference type="ChEBI" id="CHEBI:57783"/>
        <dbReference type="ChEBI" id="CHEBI:58349"/>
        <dbReference type="ChEBI" id="CHEBI:58890"/>
        <dbReference type="ChEBI" id="CHEBI:59545"/>
        <dbReference type="EC" id="1.1.1.302"/>
    </reaction>
</comment>